<evidence type="ECO:0000313" key="6">
    <source>
        <dbReference type="Proteomes" id="UP000436088"/>
    </source>
</evidence>
<dbReference type="GO" id="GO:0016567">
    <property type="term" value="P:protein ubiquitination"/>
    <property type="evidence" value="ECO:0007669"/>
    <property type="project" value="UniProtKB-UniPathway"/>
</dbReference>
<name>A0A6A3ATV2_HIBSY</name>
<keyword evidence="3" id="KW-0175">Coiled coil</keyword>
<evidence type="ECO:0000313" key="5">
    <source>
        <dbReference type="EMBL" id="KAE8708114.1"/>
    </source>
</evidence>
<dbReference type="PROSITE" id="PS51649">
    <property type="entry name" value="NPH3"/>
    <property type="match status" value="1"/>
</dbReference>
<evidence type="ECO:0000256" key="3">
    <source>
        <dbReference type="SAM" id="Coils"/>
    </source>
</evidence>
<dbReference type="Proteomes" id="UP000436088">
    <property type="component" value="Unassembled WGS sequence"/>
</dbReference>
<evidence type="ECO:0000256" key="2">
    <source>
        <dbReference type="PROSITE-ProRule" id="PRU00982"/>
    </source>
</evidence>
<comment type="similarity">
    <text evidence="2">Belongs to the NPH3 family.</text>
</comment>
<dbReference type="UniPathway" id="UPA00143"/>
<protein>
    <submittedName>
        <fullName evidence="5">BTB/POZ domain-containing protein</fullName>
    </submittedName>
</protein>
<reference evidence="5" key="1">
    <citation type="submission" date="2019-09" db="EMBL/GenBank/DDBJ databases">
        <title>Draft genome information of white flower Hibiscus syriacus.</title>
        <authorList>
            <person name="Kim Y.-M."/>
        </authorList>
    </citation>
    <scope>NUCLEOTIDE SEQUENCE [LARGE SCALE GENOMIC DNA]</scope>
    <source>
        <strain evidence="5">YM2019G1</strain>
    </source>
</reference>
<comment type="caution">
    <text evidence="5">The sequence shown here is derived from an EMBL/GenBank/DDBJ whole genome shotgun (WGS) entry which is preliminary data.</text>
</comment>
<organism evidence="5 6">
    <name type="scientific">Hibiscus syriacus</name>
    <name type="common">Rose of Sharon</name>
    <dbReference type="NCBI Taxonomy" id="106335"/>
    <lineage>
        <taxon>Eukaryota</taxon>
        <taxon>Viridiplantae</taxon>
        <taxon>Streptophyta</taxon>
        <taxon>Embryophyta</taxon>
        <taxon>Tracheophyta</taxon>
        <taxon>Spermatophyta</taxon>
        <taxon>Magnoliopsida</taxon>
        <taxon>eudicotyledons</taxon>
        <taxon>Gunneridae</taxon>
        <taxon>Pentapetalae</taxon>
        <taxon>rosids</taxon>
        <taxon>malvids</taxon>
        <taxon>Malvales</taxon>
        <taxon>Malvaceae</taxon>
        <taxon>Malvoideae</taxon>
        <taxon>Hibiscus</taxon>
    </lineage>
</organism>
<dbReference type="EMBL" id="VEPZ02000949">
    <property type="protein sequence ID" value="KAE8708114.1"/>
    <property type="molecule type" value="Genomic_DNA"/>
</dbReference>
<keyword evidence="6" id="KW-1185">Reference proteome</keyword>
<proteinExistence type="inferred from homology"/>
<evidence type="ECO:0000259" key="4">
    <source>
        <dbReference type="PROSITE" id="PS51649"/>
    </source>
</evidence>
<dbReference type="AlphaFoldDB" id="A0A6A3ATV2"/>
<feature type="coiled-coil region" evidence="3">
    <location>
        <begin position="306"/>
        <end position="333"/>
    </location>
</feature>
<dbReference type="InterPro" id="IPR043454">
    <property type="entry name" value="NPH3/RPT2-like"/>
</dbReference>
<dbReference type="InterPro" id="IPR027356">
    <property type="entry name" value="NPH3_dom"/>
</dbReference>
<feature type="domain" description="NPH3" evidence="4">
    <location>
        <begin position="120"/>
        <end position="266"/>
    </location>
</feature>
<dbReference type="Pfam" id="PF03000">
    <property type="entry name" value="NPH3"/>
    <property type="match status" value="1"/>
</dbReference>
<sequence length="384" mass="43808">MNNMIERKSISEKALRQTQDIENAKTTLDQKTKNNMKRPSTWRRLEPNWCKVNTDGLGPRWLLTREASCGVYRIPTSLLSEREQGELSRTAAVVRLGTARHGTARLGSARGHDRGRGDGTLFNVDTVQRILVNFSQQDDSEENLDDASVFEFDSPRSPSQTALFKVAILVDNYLAEIAPDANLKLAKFMAVAETLPEHARTTHDGLYRAIYIYLKAHQGLLDEDKKKLCKLIDFQKLSQEAGPHAAQNERLHIQSIVQVLYFEQLRLRNALCCSFPEEDTKLVAHHHSWTINSGAHSAAMSPRDNYASLRRENRELKLELTRMRMRLNDLEKDHVCIRRDMVKSRSHKFMRSFSKKMGKLSLFGHSSSRGSISLQGSHTELILR</sequence>
<dbReference type="PANTHER" id="PTHR32370">
    <property type="entry name" value="OS12G0117600 PROTEIN"/>
    <property type="match status" value="1"/>
</dbReference>
<evidence type="ECO:0000256" key="1">
    <source>
        <dbReference type="ARBA" id="ARBA00022786"/>
    </source>
</evidence>
<gene>
    <name evidence="5" type="ORF">F3Y22_tig00110356pilonHSYRG00128</name>
</gene>
<keyword evidence="1" id="KW-0833">Ubl conjugation pathway</keyword>
<accession>A0A6A3ATV2</accession>